<dbReference type="EMBL" id="JACRUL010000033">
    <property type="protein sequence ID" value="MBC5845259.1"/>
    <property type="molecule type" value="Genomic_DNA"/>
</dbReference>
<gene>
    <name evidence="1" type="ORF">H8R25_12530</name>
</gene>
<name>A0A923N0W2_9FLAO</name>
<keyword evidence="2" id="KW-1185">Reference proteome</keyword>
<comment type="caution">
    <text evidence="1">The sequence shown here is derived from an EMBL/GenBank/DDBJ whole genome shotgun (WGS) entry which is preliminary data.</text>
</comment>
<evidence type="ECO:0000313" key="1">
    <source>
        <dbReference type="EMBL" id="MBC5845259.1"/>
    </source>
</evidence>
<proteinExistence type="predicted"/>
<dbReference type="RefSeq" id="WP_187019569.1">
    <property type="nucleotide sequence ID" value="NZ_JACRUK010000034.1"/>
</dbReference>
<sequence>MKKETIRIGYLTIVEVWQPSVQLRFVNRLVNDFNSQLVGGRSLQKNINVLQQLHTSNLGNREWKDVPIETQS</sequence>
<accession>A0A923N0W2</accession>
<protein>
    <submittedName>
        <fullName evidence="1">Uncharacterized protein</fullName>
    </submittedName>
</protein>
<dbReference type="Proteomes" id="UP000641454">
    <property type="component" value="Unassembled WGS sequence"/>
</dbReference>
<organism evidence="1 2">
    <name type="scientific">Flavobacterium muglaense</name>
    <dbReference type="NCBI Taxonomy" id="2764716"/>
    <lineage>
        <taxon>Bacteria</taxon>
        <taxon>Pseudomonadati</taxon>
        <taxon>Bacteroidota</taxon>
        <taxon>Flavobacteriia</taxon>
        <taxon>Flavobacteriales</taxon>
        <taxon>Flavobacteriaceae</taxon>
        <taxon>Flavobacterium</taxon>
    </lineage>
</organism>
<evidence type="ECO:0000313" key="2">
    <source>
        <dbReference type="Proteomes" id="UP000641454"/>
    </source>
</evidence>
<dbReference type="AlphaFoldDB" id="A0A923N0W2"/>
<reference evidence="1 2" key="1">
    <citation type="submission" date="2020-08" db="EMBL/GenBank/DDBJ databases">
        <title>Description of novel Flavobacterium F-392 isolate.</title>
        <authorList>
            <person name="Saticioglu I.B."/>
            <person name="Duman M."/>
            <person name="Altun S."/>
        </authorList>
    </citation>
    <scope>NUCLEOTIDE SEQUENCE [LARGE SCALE GENOMIC DNA]</scope>
    <source>
        <strain evidence="1 2">F-392</strain>
    </source>
</reference>